<dbReference type="AlphaFoldDB" id="A0A4Q7UVF2"/>
<dbReference type="Gene3D" id="2.60.120.620">
    <property type="entry name" value="q2cbj1_9rhob like domain"/>
    <property type="match status" value="1"/>
</dbReference>
<dbReference type="Proteomes" id="UP000291591">
    <property type="component" value="Unassembled WGS sequence"/>
</dbReference>
<organism evidence="1 2">
    <name type="scientific">Pseudonocardia sediminis</name>
    <dbReference type="NCBI Taxonomy" id="1397368"/>
    <lineage>
        <taxon>Bacteria</taxon>
        <taxon>Bacillati</taxon>
        <taxon>Actinomycetota</taxon>
        <taxon>Actinomycetes</taxon>
        <taxon>Pseudonocardiales</taxon>
        <taxon>Pseudonocardiaceae</taxon>
        <taxon>Pseudonocardia</taxon>
    </lineage>
</organism>
<comment type="caution">
    <text evidence="1">The sequence shown here is derived from an EMBL/GenBank/DDBJ whole genome shotgun (WGS) entry which is preliminary data.</text>
</comment>
<name>A0A4Q7UVF2_PSEST</name>
<accession>A0A4Q7UVF2</accession>
<dbReference type="InterPro" id="IPR008775">
    <property type="entry name" value="Phytyl_CoA_dOase-like"/>
</dbReference>
<dbReference type="Pfam" id="PF05721">
    <property type="entry name" value="PhyH"/>
    <property type="match status" value="1"/>
</dbReference>
<dbReference type="OrthoDB" id="9798771at2"/>
<dbReference type="EMBL" id="SHKL01000001">
    <property type="protein sequence ID" value="RZT85912.1"/>
    <property type="molecule type" value="Genomic_DNA"/>
</dbReference>
<dbReference type="RefSeq" id="WP_130290298.1">
    <property type="nucleotide sequence ID" value="NZ_SHKL01000001.1"/>
</dbReference>
<sequence>MSDTTWSDERTEAFVRDGFVRVPEAFDRDLAATCRDLLWARTGADPGDPSTWTRPVVRIEGMSDEPFTASANTPALHTAFDSLVGPGRWRPRRGMGTFPIRFPHPGDPGDAGWHVEGSYAGPAGEMRLNLRSHGRALLMLFLYSDVGPDDAPTRIRVGSHRDVAALLAPYGEAGAGFFAFAGEAVPATDGHPVVDATGSAGDVYLVHPFVVHSVQPHRGTRPRFMAQPPLEPVADLDLDRPDGAHSPVERAVRLGFDRHLDARRR</sequence>
<proteinExistence type="predicted"/>
<evidence type="ECO:0000313" key="2">
    <source>
        <dbReference type="Proteomes" id="UP000291591"/>
    </source>
</evidence>
<evidence type="ECO:0000313" key="1">
    <source>
        <dbReference type="EMBL" id="RZT85912.1"/>
    </source>
</evidence>
<keyword evidence="2" id="KW-1185">Reference proteome</keyword>
<dbReference type="SUPFAM" id="SSF51197">
    <property type="entry name" value="Clavaminate synthase-like"/>
    <property type="match status" value="1"/>
</dbReference>
<protein>
    <submittedName>
        <fullName evidence="1">Phytanoyl-CoA dioxygenase PhyH</fullName>
    </submittedName>
</protein>
<reference evidence="1 2" key="1">
    <citation type="submission" date="2019-02" db="EMBL/GenBank/DDBJ databases">
        <title>Sequencing the genomes of 1000 actinobacteria strains.</title>
        <authorList>
            <person name="Klenk H.-P."/>
        </authorList>
    </citation>
    <scope>NUCLEOTIDE SEQUENCE [LARGE SCALE GENOMIC DNA]</scope>
    <source>
        <strain evidence="1 2">DSM 45779</strain>
    </source>
</reference>
<dbReference type="GO" id="GO:0016706">
    <property type="term" value="F:2-oxoglutarate-dependent dioxygenase activity"/>
    <property type="evidence" value="ECO:0007669"/>
    <property type="project" value="UniProtKB-ARBA"/>
</dbReference>
<keyword evidence="1" id="KW-0223">Dioxygenase</keyword>
<keyword evidence="1" id="KW-0560">Oxidoreductase</keyword>
<gene>
    <name evidence="1" type="ORF">EV383_2799</name>
</gene>